<dbReference type="Proteomes" id="UP000034601">
    <property type="component" value="Unassembled WGS sequence"/>
</dbReference>
<proteinExistence type="predicted"/>
<sequence length="328" mass="35766">MKKRLLTIIIALLIMVSIFVANGGFKNLFRSSTVRAFGELLVDFHLPPSEPIFVVNNWAPGGVENRSVDVQNGGSQSYLVAVKAIKKGGVGADLKIETILGIIIKEGLVPVYGDGSPTGSKSVTDFFGDSAGFDGVVLGTINPASTKTYNFEVTFPISAGNEFQGKTVIFDLSFGTVTEYEGTIGFWRNWNKHQIYLQSDINSWLEAIDDTSWFTPFAPLTTTKMVQIIDDATKNCNNSKKSGDQLRCAKNKFSAQYLVTQLNVKSGRKNLAKSYNLSFSLQSILGGGSVQTLGQLFSRTDSKAPALVNRQQYLDLASLYDVINNQGI</sequence>
<comment type="caution">
    <text evidence="1">The sequence shown here is derived from an EMBL/GenBank/DDBJ whole genome shotgun (WGS) entry which is preliminary data.</text>
</comment>
<reference evidence="1 2" key="1">
    <citation type="journal article" date="2015" name="Nature">
        <title>rRNA introns, odd ribosomes, and small enigmatic genomes across a large radiation of phyla.</title>
        <authorList>
            <person name="Brown C.T."/>
            <person name="Hug L.A."/>
            <person name="Thomas B.C."/>
            <person name="Sharon I."/>
            <person name="Castelle C.J."/>
            <person name="Singh A."/>
            <person name="Wilkins M.J."/>
            <person name="Williams K.H."/>
            <person name="Banfield J.F."/>
        </authorList>
    </citation>
    <scope>NUCLEOTIDE SEQUENCE [LARGE SCALE GENOMIC DNA]</scope>
</reference>
<name>A0A0G0WEX5_9BACT</name>
<dbReference type="AlphaFoldDB" id="A0A0G0WEX5"/>
<gene>
    <name evidence="1" type="ORF">UU29_C0009G0086</name>
</gene>
<evidence type="ECO:0000313" key="2">
    <source>
        <dbReference type="Proteomes" id="UP000034601"/>
    </source>
</evidence>
<organism evidence="1 2">
    <name type="scientific">Candidatus Daviesbacteria bacterium GW2011_GWA2_40_9</name>
    <dbReference type="NCBI Taxonomy" id="1618424"/>
    <lineage>
        <taxon>Bacteria</taxon>
        <taxon>Candidatus Daviesiibacteriota</taxon>
    </lineage>
</organism>
<protein>
    <submittedName>
        <fullName evidence="1">Uncharacterized protein</fullName>
    </submittedName>
</protein>
<evidence type="ECO:0000313" key="1">
    <source>
        <dbReference type="EMBL" id="KKR82815.1"/>
    </source>
</evidence>
<accession>A0A0G0WEX5</accession>
<dbReference type="EMBL" id="LCAB01000009">
    <property type="protein sequence ID" value="KKR82815.1"/>
    <property type="molecule type" value="Genomic_DNA"/>
</dbReference>